<feature type="compositionally biased region" description="Acidic residues" evidence="5">
    <location>
        <begin position="617"/>
        <end position="646"/>
    </location>
</feature>
<evidence type="ECO:0000313" key="7">
    <source>
        <dbReference type="EMBL" id="KAF1915661.1"/>
    </source>
</evidence>
<feature type="region of interest" description="Disordered" evidence="5">
    <location>
        <begin position="598"/>
        <end position="733"/>
    </location>
</feature>
<sequence>MAPAASELATLRALTYRISSTPTAQLPHHVPAIAASLAHCRTLLSSPQPAASKTSSESSVAVHKYRTLLSALLQHRALHGRWSATVLIKATVELGGWETLQKCLPWVRGLLAILSKPDPPCSKKLCIITLTRIFILTREYPTLIRDITTPSLPPFIQSCLHMAHSKAPATLVQVILETFNQLLPRHPTIFRPYLKQLHPLLARMLAPTPSNALEQEQSAPAKMALTDGLVHAAQQLYVQTSTCAPKGAASEEWEKHLKTAIGQTHRVADRVFRAVFEDWQPSSQEPSANGHTLDDQVQDLESNDMALPPWSGLFAGSERLTQLVRLLHHFLANPTPQTIAVNISALMDLITRMLSITIPSSAGKADQNTVKLNNQISKEERENLWLVLPGMHAATIELLLVLAERSVSSTLPLDALIVDQIVWVFASEKDFIQVRTACYHVIATLLKRSGVALSKSSVDSLVPLMRACCDDLLPSESASTSAKAIPSQTKTNGVTSSQTTANADTFLNSTKGAIDITSGFEGLEESAWLLLPVLLGHVRAQYLSDALRSRLDRTAILTQHKDAMIASVLNPPPSKKFGKPAASILPLMARSFPDSPDVEGLLRPRMPAIRLGNQDTGTEDDAEEEEESEDAEDEIVESEAEQEDMATDPGDDKFMGHELDTILESAGRTEPAMKDFSTPDPAEPEAPAPAILEQPLTRRETRSSTESAKRAQLELAPSSPSKRRKTGEVKDLVTTTPIASTTLKQGTLSSLPLNTVSQTPSFTVSSTSSAVPEFPQPGEVTADGDDSDEDDAVSLVFGQDTDDDSQ</sequence>
<dbReference type="OrthoDB" id="20900at2759"/>
<dbReference type="GO" id="GO:0005634">
    <property type="term" value="C:nucleus"/>
    <property type="evidence" value="ECO:0007669"/>
    <property type="project" value="UniProtKB-SubCell"/>
</dbReference>
<dbReference type="Proteomes" id="UP000800096">
    <property type="component" value="Unassembled WGS sequence"/>
</dbReference>
<evidence type="ECO:0000256" key="3">
    <source>
        <dbReference type="ARBA" id="ARBA00021502"/>
    </source>
</evidence>
<dbReference type="Pfam" id="PF08167">
    <property type="entry name" value="RIX1"/>
    <property type="match status" value="1"/>
</dbReference>
<comment type="subcellular location">
    <subcellularLocation>
        <location evidence="1">Nucleus</location>
    </subcellularLocation>
</comment>
<dbReference type="InterPro" id="IPR016024">
    <property type="entry name" value="ARM-type_fold"/>
</dbReference>
<feature type="region of interest" description="Disordered" evidence="5">
    <location>
        <begin position="758"/>
        <end position="806"/>
    </location>
</feature>
<dbReference type="AlphaFoldDB" id="A0A6A5QIW2"/>
<accession>A0A6A5QIW2</accession>
<name>A0A6A5QIW2_AMPQU</name>
<feature type="compositionally biased region" description="Acidic residues" evidence="5">
    <location>
        <begin position="782"/>
        <end position="792"/>
    </location>
</feature>
<feature type="domain" description="Pre-rRNA-processing protein RIX1 N-terminal" evidence="6">
    <location>
        <begin position="11"/>
        <end position="211"/>
    </location>
</feature>
<dbReference type="GO" id="GO:0006364">
    <property type="term" value="P:rRNA processing"/>
    <property type="evidence" value="ECO:0007669"/>
    <property type="project" value="TreeGrafter"/>
</dbReference>
<dbReference type="EMBL" id="ML979136">
    <property type="protein sequence ID" value="KAF1915661.1"/>
    <property type="molecule type" value="Genomic_DNA"/>
</dbReference>
<evidence type="ECO:0000256" key="2">
    <source>
        <dbReference type="ARBA" id="ARBA00010511"/>
    </source>
</evidence>
<evidence type="ECO:0000256" key="5">
    <source>
        <dbReference type="SAM" id="MobiDB-lite"/>
    </source>
</evidence>
<dbReference type="SUPFAM" id="SSF48371">
    <property type="entry name" value="ARM repeat"/>
    <property type="match status" value="1"/>
</dbReference>
<keyword evidence="8" id="KW-1185">Reference proteome</keyword>
<gene>
    <name evidence="7" type="ORF">BDU57DRAFT_279499</name>
</gene>
<feature type="compositionally biased region" description="Polar residues" evidence="5">
    <location>
        <begin position="758"/>
        <end position="770"/>
    </location>
</feature>
<keyword evidence="4" id="KW-0539">Nucleus</keyword>
<dbReference type="InterPro" id="IPR012583">
    <property type="entry name" value="RIX1_N"/>
</dbReference>
<dbReference type="PANTHER" id="PTHR34105:SF1">
    <property type="entry name" value="PROLINE-, GLUTAMIC ACID- AND LEUCINE-RICH PROTEIN 1"/>
    <property type="match status" value="1"/>
</dbReference>
<dbReference type="PANTHER" id="PTHR34105">
    <property type="entry name" value="PROLINE-, GLUTAMIC ACID- AND LEUCINE-RICH PROTEIN 1"/>
    <property type="match status" value="1"/>
</dbReference>
<evidence type="ECO:0000256" key="4">
    <source>
        <dbReference type="ARBA" id="ARBA00023242"/>
    </source>
</evidence>
<comment type="similarity">
    <text evidence="2">Belongs to the RIX1/PELP1 family.</text>
</comment>
<evidence type="ECO:0000313" key="8">
    <source>
        <dbReference type="Proteomes" id="UP000800096"/>
    </source>
</evidence>
<evidence type="ECO:0000259" key="6">
    <source>
        <dbReference type="Pfam" id="PF08167"/>
    </source>
</evidence>
<feature type="compositionally biased region" description="Basic and acidic residues" evidence="5">
    <location>
        <begin position="696"/>
        <end position="712"/>
    </location>
</feature>
<feature type="compositionally biased region" description="Basic and acidic residues" evidence="5">
    <location>
        <begin position="650"/>
        <end position="660"/>
    </location>
</feature>
<proteinExistence type="inferred from homology"/>
<reference evidence="7" key="1">
    <citation type="journal article" date="2020" name="Stud. Mycol.">
        <title>101 Dothideomycetes genomes: a test case for predicting lifestyles and emergence of pathogens.</title>
        <authorList>
            <person name="Haridas S."/>
            <person name="Albert R."/>
            <person name="Binder M."/>
            <person name="Bloem J."/>
            <person name="Labutti K."/>
            <person name="Salamov A."/>
            <person name="Andreopoulos B."/>
            <person name="Baker S."/>
            <person name="Barry K."/>
            <person name="Bills G."/>
            <person name="Bluhm B."/>
            <person name="Cannon C."/>
            <person name="Castanera R."/>
            <person name="Culley D."/>
            <person name="Daum C."/>
            <person name="Ezra D."/>
            <person name="Gonzalez J."/>
            <person name="Henrissat B."/>
            <person name="Kuo A."/>
            <person name="Liang C."/>
            <person name="Lipzen A."/>
            <person name="Lutzoni F."/>
            <person name="Magnuson J."/>
            <person name="Mondo S."/>
            <person name="Nolan M."/>
            <person name="Ohm R."/>
            <person name="Pangilinan J."/>
            <person name="Park H.-J."/>
            <person name="Ramirez L."/>
            <person name="Alfaro M."/>
            <person name="Sun H."/>
            <person name="Tritt A."/>
            <person name="Yoshinaga Y."/>
            <person name="Zwiers L.-H."/>
            <person name="Turgeon B."/>
            <person name="Goodwin S."/>
            <person name="Spatafora J."/>
            <person name="Crous P."/>
            <person name="Grigoriev I."/>
        </authorList>
    </citation>
    <scope>NUCLEOTIDE SEQUENCE</scope>
    <source>
        <strain evidence="7">HMLAC05119</strain>
    </source>
</reference>
<organism evidence="7 8">
    <name type="scientific">Ampelomyces quisqualis</name>
    <name type="common">Powdery mildew agent</name>
    <dbReference type="NCBI Taxonomy" id="50730"/>
    <lineage>
        <taxon>Eukaryota</taxon>
        <taxon>Fungi</taxon>
        <taxon>Dikarya</taxon>
        <taxon>Ascomycota</taxon>
        <taxon>Pezizomycotina</taxon>
        <taxon>Dothideomycetes</taxon>
        <taxon>Pleosporomycetidae</taxon>
        <taxon>Pleosporales</taxon>
        <taxon>Pleosporineae</taxon>
        <taxon>Phaeosphaeriaceae</taxon>
        <taxon>Ampelomyces</taxon>
    </lineage>
</organism>
<protein>
    <recommendedName>
        <fullName evidence="3">Pre-rRNA-processing protein RIX1</fullName>
    </recommendedName>
</protein>
<evidence type="ECO:0000256" key="1">
    <source>
        <dbReference type="ARBA" id="ARBA00004123"/>
    </source>
</evidence>